<evidence type="ECO:0000256" key="1">
    <source>
        <dbReference type="SAM" id="SignalP"/>
    </source>
</evidence>
<dbReference type="Proteomes" id="UP000030645">
    <property type="component" value="Unassembled WGS sequence"/>
</dbReference>
<dbReference type="AlphaFoldDB" id="W9QF94"/>
<dbReference type="OrthoDB" id="1873537at2759"/>
<feature type="signal peptide" evidence="1">
    <location>
        <begin position="1"/>
        <end position="21"/>
    </location>
</feature>
<evidence type="ECO:0000313" key="3">
    <source>
        <dbReference type="Proteomes" id="UP000030645"/>
    </source>
</evidence>
<dbReference type="Gene3D" id="2.30.240.10">
    <property type="entry name" value="At5g01610-like"/>
    <property type="match status" value="1"/>
</dbReference>
<gene>
    <name evidence="2" type="ORF">L484_011105</name>
</gene>
<feature type="chain" id="PRO_5004930593" description="DUF538 domain-containing protein" evidence="1">
    <location>
        <begin position="22"/>
        <end position="178"/>
    </location>
</feature>
<dbReference type="EMBL" id="KE343530">
    <property type="protein sequence ID" value="EXB33515.1"/>
    <property type="molecule type" value="Genomic_DNA"/>
</dbReference>
<dbReference type="eggNOG" id="ENOG502RZ1I">
    <property type="taxonomic scope" value="Eukaryota"/>
</dbReference>
<name>W9QF94_9ROSA</name>
<dbReference type="InterPro" id="IPR007493">
    <property type="entry name" value="DUF538"/>
</dbReference>
<reference evidence="3" key="1">
    <citation type="submission" date="2013-01" db="EMBL/GenBank/DDBJ databases">
        <title>Draft Genome Sequence of a Mulberry Tree, Morus notabilis C.K. Schneid.</title>
        <authorList>
            <person name="He N."/>
            <person name="Zhao S."/>
        </authorList>
    </citation>
    <scope>NUCLEOTIDE SEQUENCE</scope>
</reference>
<dbReference type="Pfam" id="PF04398">
    <property type="entry name" value="DUF538"/>
    <property type="match status" value="1"/>
</dbReference>
<proteinExistence type="predicted"/>
<protein>
    <recommendedName>
        <fullName evidence="4">DUF538 domain-containing protein</fullName>
    </recommendedName>
</protein>
<organism evidence="2 3">
    <name type="scientific">Morus notabilis</name>
    <dbReference type="NCBI Taxonomy" id="981085"/>
    <lineage>
        <taxon>Eukaryota</taxon>
        <taxon>Viridiplantae</taxon>
        <taxon>Streptophyta</taxon>
        <taxon>Embryophyta</taxon>
        <taxon>Tracheophyta</taxon>
        <taxon>Spermatophyta</taxon>
        <taxon>Magnoliopsida</taxon>
        <taxon>eudicotyledons</taxon>
        <taxon>Gunneridae</taxon>
        <taxon>Pentapetalae</taxon>
        <taxon>rosids</taxon>
        <taxon>fabids</taxon>
        <taxon>Rosales</taxon>
        <taxon>Moraceae</taxon>
        <taxon>Moreae</taxon>
        <taxon>Morus</taxon>
    </lineage>
</organism>
<keyword evidence="1" id="KW-0732">Signal</keyword>
<dbReference type="STRING" id="981085.W9QF94"/>
<dbReference type="SUPFAM" id="SSF141562">
    <property type="entry name" value="At5g01610-like"/>
    <property type="match status" value="1"/>
</dbReference>
<dbReference type="InterPro" id="IPR036758">
    <property type="entry name" value="At5g01610-like"/>
</dbReference>
<dbReference type="PANTHER" id="PTHR31676:SF156">
    <property type="entry name" value="F22D16.19 PROTEIN"/>
    <property type="match status" value="1"/>
</dbReference>
<sequence length="178" mass="19059">MSSSLAAILAILILLSPLATSSSTNTTTAVAGDGDSPTAYDLLEAFDFPIGLLPKGVKSYELDRGNGKFYAHWDGSCSFSLEGSYQLKYKSTISGCISKDRLTSLSGVSVKVLFFWLNIVEVIRKGDELEFSVGIASASFPIDNFYECPQCGCGLDCVNGKIRKLKLKMNNSPSASSV</sequence>
<accession>W9QF94</accession>
<keyword evidence="3" id="KW-1185">Reference proteome</keyword>
<dbReference type="PANTHER" id="PTHR31676">
    <property type="entry name" value="T31J12.3 PROTEIN-RELATED"/>
    <property type="match status" value="1"/>
</dbReference>
<evidence type="ECO:0008006" key="4">
    <source>
        <dbReference type="Google" id="ProtNLM"/>
    </source>
</evidence>
<evidence type="ECO:0000313" key="2">
    <source>
        <dbReference type="EMBL" id="EXB33515.1"/>
    </source>
</evidence>
<dbReference type="KEGG" id="mnt:21394378"/>